<protein>
    <recommendedName>
        <fullName evidence="1">non-specific serine/threonine protein kinase</fullName>
        <ecNumber evidence="1">2.7.11.1</ecNumber>
    </recommendedName>
</protein>
<dbReference type="Gene3D" id="1.10.510.10">
    <property type="entry name" value="Transferase(Phosphotransferase) domain 1"/>
    <property type="match status" value="1"/>
</dbReference>
<comment type="catalytic activity">
    <reaction evidence="8">
        <text>L-seryl-[protein] + ATP = O-phospho-L-seryl-[protein] + ADP + H(+)</text>
        <dbReference type="Rhea" id="RHEA:17989"/>
        <dbReference type="Rhea" id="RHEA-COMP:9863"/>
        <dbReference type="Rhea" id="RHEA-COMP:11604"/>
        <dbReference type="ChEBI" id="CHEBI:15378"/>
        <dbReference type="ChEBI" id="CHEBI:29999"/>
        <dbReference type="ChEBI" id="CHEBI:30616"/>
        <dbReference type="ChEBI" id="CHEBI:83421"/>
        <dbReference type="ChEBI" id="CHEBI:456216"/>
        <dbReference type="EC" id="2.7.11.1"/>
    </reaction>
</comment>
<evidence type="ECO:0000256" key="8">
    <source>
        <dbReference type="ARBA" id="ARBA00048679"/>
    </source>
</evidence>
<dbReference type="SUPFAM" id="SSF56112">
    <property type="entry name" value="Protein kinase-like (PK-like)"/>
    <property type="match status" value="1"/>
</dbReference>
<dbReference type="EC" id="2.7.11.1" evidence="1"/>
<evidence type="ECO:0000256" key="6">
    <source>
        <dbReference type="ARBA" id="ARBA00022840"/>
    </source>
</evidence>
<dbReference type="InterPro" id="IPR011009">
    <property type="entry name" value="Kinase-like_dom_sf"/>
</dbReference>
<keyword evidence="2" id="KW-0723">Serine/threonine-protein kinase</keyword>
<evidence type="ECO:0000256" key="4">
    <source>
        <dbReference type="ARBA" id="ARBA00022741"/>
    </source>
</evidence>
<dbReference type="SMART" id="SM00220">
    <property type="entry name" value="S_TKc"/>
    <property type="match status" value="1"/>
</dbReference>
<evidence type="ECO:0000256" key="2">
    <source>
        <dbReference type="ARBA" id="ARBA00022527"/>
    </source>
</evidence>
<comment type="catalytic activity">
    <reaction evidence="7">
        <text>L-threonyl-[protein] + ATP = O-phospho-L-threonyl-[protein] + ADP + H(+)</text>
        <dbReference type="Rhea" id="RHEA:46608"/>
        <dbReference type="Rhea" id="RHEA-COMP:11060"/>
        <dbReference type="Rhea" id="RHEA-COMP:11605"/>
        <dbReference type="ChEBI" id="CHEBI:15378"/>
        <dbReference type="ChEBI" id="CHEBI:30013"/>
        <dbReference type="ChEBI" id="CHEBI:30616"/>
        <dbReference type="ChEBI" id="CHEBI:61977"/>
        <dbReference type="ChEBI" id="CHEBI:456216"/>
        <dbReference type="EC" id="2.7.11.1"/>
    </reaction>
</comment>
<dbReference type="GO" id="GO:0006970">
    <property type="term" value="P:response to osmotic stress"/>
    <property type="evidence" value="ECO:0007669"/>
    <property type="project" value="UniProtKB-ARBA"/>
</dbReference>
<dbReference type="GO" id="GO:0005634">
    <property type="term" value="C:nucleus"/>
    <property type="evidence" value="ECO:0007669"/>
    <property type="project" value="TreeGrafter"/>
</dbReference>
<evidence type="ECO:0000259" key="9">
    <source>
        <dbReference type="PROSITE" id="PS50011"/>
    </source>
</evidence>
<feature type="domain" description="Protein kinase" evidence="9">
    <location>
        <begin position="1"/>
        <end position="192"/>
    </location>
</feature>
<dbReference type="PANTHER" id="PTHR24343:SF520">
    <property type="entry name" value="PROTEIN KINASE DOMAIN-CONTAINING PROTEIN"/>
    <property type="match status" value="1"/>
</dbReference>
<reference evidence="10" key="1">
    <citation type="submission" date="2018-02" db="EMBL/GenBank/DDBJ databases">
        <authorList>
            <person name="Cohen D.B."/>
            <person name="Kent A.D."/>
        </authorList>
    </citation>
    <scope>NUCLEOTIDE SEQUENCE</scope>
</reference>
<name>A0A2N9FY17_FAGSY</name>
<dbReference type="GO" id="GO:0005524">
    <property type="term" value="F:ATP binding"/>
    <property type="evidence" value="ECO:0007669"/>
    <property type="project" value="UniProtKB-KW"/>
</dbReference>
<sequence length="192" mass="21631">MIDRYFDDGTREEEFALFSVLMRSGIRPNDFKFAGVLDICADHVPEELGKPDEALKFFELILKSCTQPDHIIFVGSSVLHSQPKSTVGTPDYIAPEVLLRQEYDGKIADVWSCGVTLYVMLVGAYPFEDPDEPKDFRKTIQRILSVQYSIPDCVQISQECRHLISRIFVADPAAALGEKRGLGVGVVYKLWL</sequence>
<evidence type="ECO:0000256" key="1">
    <source>
        <dbReference type="ARBA" id="ARBA00012513"/>
    </source>
</evidence>
<keyword evidence="6" id="KW-0067">ATP-binding</keyword>
<proteinExistence type="predicted"/>
<evidence type="ECO:0000256" key="5">
    <source>
        <dbReference type="ARBA" id="ARBA00022777"/>
    </source>
</evidence>
<evidence type="ECO:0000256" key="3">
    <source>
        <dbReference type="ARBA" id="ARBA00022679"/>
    </source>
</evidence>
<dbReference type="EMBL" id="OIVN01001280">
    <property type="protein sequence ID" value="SPC92113.1"/>
    <property type="molecule type" value="Genomic_DNA"/>
</dbReference>
<dbReference type="GO" id="GO:0004674">
    <property type="term" value="F:protein serine/threonine kinase activity"/>
    <property type="evidence" value="ECO:0007669"/>
    <property type="project" value="UniProtKB-KW"/>
</dbReference>
<dbReference type="Pfam" id="PF00069">
    <property type="entry name" value="Pkinase"/>
    <property type="match status" value="1"/>
</dbReference>
<dbReference type="AlphaFoldDB" id="A0A2N9FY17"/>
<organism evidence="10">
    <name type="scientific">Fagus sylvatica</name>
    <name type="common">Beechnut</name>
    <dbReference type="NCBI Taxonomy" id="28930"/>
    <lineage>
        <taxon>Eukaryota</taxon>
        <taxon>Viridiplantae</taxon>
        <taxon>Streptophyta</taxon>
        <taxon>Embryophyta</taxon>
        <taxon>Tracheophyta</taxon>
        <taxon>Spermatophyta</taxon>
        <taxon>Magnoliopsida</taxon>
        <taxon>eudicotyledons</taxon>
        <taxon>Gunneridae</taxon>
        <taxon>Pentapetalae</taxon>
        <taxon>rosids</taxon>
        <taxon>fabids</taxon>
        <taxon>Fagales</taxon>
        <taxon>Fagaceae</taxon>
        <taxon>Fagus</taxon>
    </lineage>
</organism>
<keyword evidence="5" id="KW-0418">Kinase</keyword>
<evidence type="ECO:0000313" key="10">
    <source>
        <dbReference type="EMBL" id="SPC92113.1"/>
    </source>
</evidence>
<evidence type="ECO:0000256" key="7">
    <source>
        <dbReference type="ARBA" id="ARBA00047899"/>
    </source>
</evidence>
<keyword evidence="4" id="KW-0547">Nucleotide-binding</keyword>
<dbReference type="InterPro" id="IPR000719">
    <property type="entry name" value="Prot_kinase_dom"/>
</dbReference>
<gene>
    <name evidence="10" type="ORF">FSB_LOCUS19995</name>
</gene>
<keyword evidence="3" id="KW-0808">Transferase</keyword>
<dbReference type="PROSITE" id="PS50011">
    <property type="entry name" value="PROTEIN_KINASE_DOM"/>
    <property type="match status" value="1"/>
</dbReference>
<accession>A0A2N9FY17</accession>
<dbReference type="PANTHER" id="PTHR24343">
    <property type="entry name" value="SERINE/THREONINE KINASE"/>
    <property type="match status" value="1"/>
</dbReference>